<name>A0ABR3EYX7_9AGAR</name>
<dbReference type="EMBL" id="JBAHYK010001406">
    <property type="protein sequence ID" value="KAL0568133.1"/>
    <property type="molecule type" value="Genomic_DNA"/>
</dbReference>
<reference evidence="2 3" key="1">
    <citation type="submission" date="2024-02" db="EMBL/GenBank/DDBJ databases">
        <title>A draft genome for the cacao thread blight pathogen Marasmius crinis-equi.</title>
        <authorList>
            <person name="Cohen S.P."/>
            <person name="Baruah I.K."/>
            <person name="Amoako-Attah I."/>
            <person name="Bukari Y."/>
            <person name="Meinhardt L.W."/>
            <person name="Bailey B.A."/>
        </authorList>
    </citation>
    <scope>NUCLEOTIDE SEQUENCE [LARGE SCALE GENOMIC DNA]</scope>
    <source>
        <strain evidence="2 3">GH-76</strain>
    </source>
</reference>
<evidence type="ECO:0000256" key="1">
    <source>
        <dbReference type="SAM" id="MobiDB-lite"/>
    </source>
</evidence>
<evidence type="ECO:0000313" key="3">
    <source>
        <dbReference type="Proteomes" id="UP001465976"/>
    </source>
</evidence>
<comment type="caution">
    <text evidence="2">The sequence shown here is derived from an EMBL/GenBank/DDBJ whole genome shotgun (WGS) entry which is preliminary data.</text>
</comment>
<feature type="region of interest" description="Disordered" evidence="1">
    <location>
        <begin position="1"/>
        <end position="21"/>
    </location>
</feature>
<organism evidence="2 3">
    <name type="scientific">Marasmius crinis-equi</name>
    <dbReference type="NCBI Taxonomy" id="585013"/>
    <lineage>
        <taxon>Eukaryota</taxon>
        <taxon>Fungi</taxon>
        <taxon>Dikarya</taxon>
        <taxon>Basidiomycota</taxon>
        <taxon>Agaricomycotina</taxon>
        <taxon>Agaricomycetes</taxon>
        <taxon>Agaricomycetidae</taxon>
        <taxon>Agaricales</taxon>
        <taxon>Marasmiineae</taxon>
        <taxon>Marasmiaceae</taxon>
        <taxon>Marasmius</taxon>
    </lineage>
</organism>
<gene>
    <name evidence="2" type="ORF">V5O48_013853</name>
</gene>
<evidence type="ECO:0000313" key="2">
    <source>
        <dbReference type="EMBL" id="KAL0568133.1"/>
    </source>
</evidence>
<protein>
    <submittedName>
        <fullName evidence="2">Uncharacterized protein</fullName>
    </submittedName>
</protein>
<sequence length="219" mass="23522">MTSSEPSEMPQTDSQLFLPGGPSLKNVGFLHHPGSLCERPSPSLHHPVNDGNTPWNSSYLSYFLPSTAYQPSAIPLADPKLFSSADLSFQNTNCATSELPYTLESDHHFGFKPETFNLDAGQSCSSTQSDAYSTIMGDEAQGSSVDATSDVYQWPDASFNLDPTVTAEDLIDSLVGEQPAESWESVEALIASLDPPSDVHQLQVSTSNDAQASNCIPSM</sequence>
<dbReference type="Proteomes" id="UP001465976">
    <property type="component" value="Unassembled WGS sequence"/>
</dbReference>
<accession>A0ABR3EYX7</accession>
<proteinExistence type="predicted"/>
<feature type="compositionally biased region" description="Polar residues" evidence="1">
    <location>
        <begin position="1"/>
        <end position="15"/>
    </location>
</feature>
<keyword evidence="3" id="KW-1185">Reference proteome</keyword>